<evidence type="ECO:0000313" key="6">
    <source>
        <dbReference type="Proteomes" id="UP000318138"/>
    </source>
</evidence>
<reference evidence="6" key="1">
    <citation type="submission" date="2019-07" db="EMBL/GenBank/DDBJ databases">
        <title>Bacillus alkalisoli sp. nov. isolated from saline soil.</title>
        <authorList>
            <person name="Sun J.-Q."/>
            <person name="Xu L."/>
        </authorList>
    </citation>
    <scope>NUCLEOTIDE SEQUENCE [LARGE SCALE GENOMIC DNA]</scope>
    <source>
        <strain evidence="6">M4U3P1</strain>
    </source>
</reference>
<evidence type="ECO:0000256" key="3">
    <source>
        <dbReference type="SAM" id="SignalP"/>
    </source>
</evidence>
<feature type="signal peptide" evidence="3">
    <location>
        <begin position="1"/>
        <end position="24"/>
    </location>
</feature>
<sequence>MLKKFFVATIAIVMMFTTFSTVQANTSFTDISGHSLEEELLEAIDRNIMAGVSANRVAPNAQVTRGQFATFLARALNLPAGSQQASFSDVPRTHGLSDGIYRAAGASLVGGYPNGTFRPEQNITREEMAVMIDRAIGYRGVPRQPGELNFIDVADIREMYLTAVQSNAYFGIILGYTTNDPSMMRFAPKQNATRAEAAAFIVRMIRVVEDYEEIIGDTDPVEPDPTPGEPAPTPTPPVTPPVQPPEVDHFQVASIASNGELQVVPTTYSSYDQAKRALTSTRTILLKNGAIKEMAGGIVRPNHPTASIVSVYGNSNLTNATTYMTDDARFGSEVRYMGTANGVIQVEVAGRVGYVNWDQVKLYPTQQTINKRNYYSVSGGELTHHLYNPTADTFSSYRYGKAPGFMRANERYYSWNGRTYFDSAGNRVGEADQYFNALPVKSRTNYTAAELDAYLQAASPGNKPLVGMGQAFINAQERTGINALYIMGKAIHESAWGTSRIAQDKNNLFGLNASDSNPYGNADTFISFEASIMYLAERYILPGYAHQGDWRFEGAFVGNKGAGMNIRYASDMFWGQKIAGHMYRADQFLGGKDLGNYSIGRVNTTGLNVRRGAGTEFPSIFTYRNAGAHVIMINEALASNGQRWYEVSSDDRSTPTGYIHSAYLTPIPYVR</sequence>
<dbReference type="Pfam" id="PF00395">
    <property type="entry name" value="SLH"/>
    <property type="match status" value="2"/>
</dbReference>
<dbReference type="GO" id="GO:0004040">
    <property type="term" value="F:amidase activity"/>
    <property type="evidence" value="ECO:0007669"/>
    <property type="project" value="InterPro"/>
</dbReference>
<gene>
    <name evidence="5" type="ORF">FLK61_37820</name>
</gene>
<proteinExistence type="predicted"/>
<dbReference type="Pfam" id="PF01832">
    <property type="entry name" value="Glucosaminidase"/>
    <property type="match status" value="1"/>
</dbReference>
<evidence type="ECO:0000259" key="4">
    <source>
        <dbReference type="PROSITE" id="PS51272"/>
    </source>
</evidence>
<dbReference type="PANTHER" id="PTHR43308">
    <property type="entry name" value="OUTER MEMBRANE PROTEIN ALPHA-RELATED"/>
    <property type="match status" value="1"/>
</dbReference>
<dbReference type="Proteomes" id="UP000318138">
    <property type="component" value="Chromosome"/>
</dbReference>
<dbReference type="Gene3D" id="2.30.30.40">
    <property type="entry name" value="SH3 Domains"/>
    <property type="match status" value="1"/>
</dbReference>
<dbReference type="EMBL" id="CP041372">
    <property type="protein sequence ID" value="QKS72388.1"/>
    <property type="molecule type" value="Genomic_DNA"/>
</dbReference>
<name>A0A859FHR8_9BACI</name>
<feature type="chain" id="PRO_5032686737" evidence="3">
    <location>
        <begin position="25"/>
        <end position="671"/>
    </location>
</feature>
<dbReference type="InterPro" id="IPR002901">
    <property type="entry name" value="MGlyc_endo_b_GlcNAc-like_dom"/>
</dbReference>
<protein>
    <submittedName>
        <fullName evidence="5">S-layer homology domain-containing protein</fullName>
    </submittedName>
</protein>
<dbReference type="AlphaFoldDB" id="A0A859FHR8"/>
<dbReference type="KEGG" id="psua:FLK61_37820"/>
<feature type="domain" description="SLH" evidence="4">
    <location>
        <begin position="83"/>
        <end position="146"/>
    </location>
</feature>
<accession>A0A859FHR8</accession>
<evidence type="ECO:0000313" key="5">
    <source>
        <dbReference type="EMBL" id="QKS72388.1"/>
    </source>
</evidence>
<feature type="domain" description="SLH" evidence="4">
    <location>
        <begin position="23"/>
        <end position="82"/>
    </location>
</feature>
<evidence type="ECO:0000256" key="1">
    <source>
        <dbReference type="ARBA" id="ARBA00022729"/>
    </source>
</evidence>
<dbReference type="InterPro" id="IPR051465">
    <property type="entry name" value="Cell_Envelope_Struct_Comp"/>
</dbReference>
<evidence type="ECO:0000256" key="2">
    <source>
        <dbReference type="SAM" id="MobiDB-lite"/>
    </source>
</evidence>
<dbReference type="PANTHER" id="PTHR43308:SF5">
    <property type="entry name" value="S-LAYER PROTEIN _ PEPTIDOGLYCAN ENDO-BETA-N-ACETYLGLUCOSAMINIDASE"/>
    <property type="match status" value="1"/>
</dbReference>
<feature type="compositionally biased region" description="Pro residues" evidence="2">
    <location>
        <begin position="223"/>
        <end position="238"/>
    </location>
</feature>
<dbReference type="InterPro" id="IPR001119">
    <property type="entry name" value="SLH_dom"/>
</dbReference>
<organism evidence="5 6">
    <name type="scientific">Paenalkalicoccus suaedae</name>
    <dbReference type="NCBI Taxonomy" id="2592382"/>
    <lineage>
        <taxon>Bacteria</taxon>
        <taxon>Bacillati</taxon>
        <taxon>Bacillota</taxon>
        <taxon>Bacilli</taxon>
        <taxon>Bacillales</taxon>
        <taxon>Bacillaceae</taxon>
        <taxon>Paenalkalicoccus</taxon>
    </lineage>
</organism>
<keyword evidence="1 3" id="KW-0732">Signal</keyword>
<dbReference type="SMART" id="SM00047">
    <property type="entry name" value="LYZ2"/>
    <property type="match status" value="1"/>
</dbReference>
<feature type="region of interest" description="Disordered" evidence="2">
    <location>
        <begin position="216"/>
        <end position="238"/>
    </location>
</feature>
<dbReference type="PROSITE" id="PS51272">
    <property type="entry name" value="SLH"/>
    <property type="match status" value="3"/>
</dbReference>
<feature type="domain" description="SLH" evidence="4">
    <location>
        <begin position="147"/>
        <end position="215"/>
    </location>
</feature>
<keyword evidence="6" id="KW-1185">Reference proteome</keyword>
<dbReference type="Gene3D" id="1.10.530.10">
    <property type="match status" value="1"/>
</dbReference>
<dbReference type="RefSeq" id="WP_176010367.1">
    <property type="nucleotide sequence ID" value="NZ_CP041372.2"/>
</dbReference>